<dbReference type="AlphaFoldDB" id="A0A937FZQ0"/>
<dbReference type="PANTHER" id="PTHR39206">
    <property type="entry name" value="SLL8004 PROTEIN"/>
    <property type="match status" value="1"/>
</dbReference>
<dbReference type="RefSeq" id="WP_202858675.1">
    <property type="nucleotide sequence ID" value="NZ_JAEUGD010000066.1"/>
</dbReference>
<dbReference type="EMBL" id="JAEUGD010000066">
    <property type="protein sequence ID" value="MBL6449139.1"/>
    <property type="molecule type" value="Genomic_DNA"/>
</dbReference>
<accession>A0A937FZQ0</accession>
<dbReference type="Gene3D" id="3.40.50.300">
    <property type="entry name" value="P-loop containing nucleotide triphosphate hydrolases"/>
    <property type="match status" value="1"/>
</dbReference>
<dbReference type="PANTHER" id="PTHR39206:SF1">
    <property type="entry name" value="SLL8004 PROTEIN"/>
    <property type="match status" value="1"/>
</dbReference>
<evidence type="ECO:0008006" key="3">
    <source>
        <dbReference type="Google" id="ProtNLM"/>
    </source>
</evidence>
<evidence type="ECO:0000313" key="2">
    <source>
        <dbReference type="Proteomes" id="UP000614216"/>
    </source>
</evidence>
<name>A0A937FZQ0_9BACT</name>
<protein>
    <recommendedName>
        <fullName evidence="3">UDP-N-acetylglucosamine kinase</fullName>
    </recommendedName>
</protein>
<organism evidence="1 2">
    <name type="scientific">Fulvivirga marina</name>
    <dbReference type="NCBI Taxonomy" id="2494733"/>
    <lineage>
        <taxon>Bacteria</taxon>
        <taxon>Pseudomonadati</taxon>
        <taxon>Bacteroidota</taxon>
        <taxon>Cytophagia</taxon>
        <taxon>Cytophagales</taxon>
        <taxon>Fulvivirgaceae</taxon>
        <taxon>Fulvivirga</taxon>
    </lineage>
</organism>
<keyword evidence="2" id="KW-1185">Reference proteome</keyword>
<dbReference type="InterPro" id="IPR027417">
    <property type="entry name" value="P-loop_NTPase"/>
</dbReference>
<comment type="caution">
    <text evidence="1">The sequence shown here is derived from an EMBL/GenBank/DDBJ whole genome shotgun (WGS) entry which is preliminary data.</text>
</comment>
<sequence length="195" mass="22687">MSNKVYVFGGPNGVGKSTLGNQYSRNHNIRFVNPDQINSDQAILHGEPLSYIELNYAIDTYICSAIETEEQVLIENNLHNKESFKFLLSYINAYKAKSFCYFYYLDDVDELVRRVKVRAEHLGNIVSEDTVHERYAGSFNMILNEINSFDEIHFFDVSNLTPVKVFEVFNGELNYINEKEEFEWSNKLIDQILNN</sequence>
<dbReference type="SUPFAM" id="SSF52540">
    <property type="entry name" value="P-loop containing nucleoside triphosphate hydrolases"/>
    <property type="match status" value="1"/>
</dbReference>
<gene>
    <name evidence="1" type="ORF">JMN32_22700</name>
</gene>
<evidence type="ECO:0000313" key="1">
    <source>
        <dbReference type="EMBL" id="MBL6449139.1"/>
    </source>
</evidence>
<reference evidence="1" key="1">
    <citation type="submission" date="2021-01" db="EMBL/GenBank/DDBJ databases">
        <title>Fulvivirga kasyanovii gen. nov., sp nov., a novel member of the phylum Bacteroidetes isolated from seawater in a mussel farm.</title>
        <authorList>
            <person name="Zhao L.-H."/>
            <person name="Wang Z.-J."/>
        </authorList>
    </citation>
    <scope>NUCLEOTIDE SEQUENCE</scope>
    <source>
        <strain evidence="1">29W222</strain>
    </source>
</reference>
<dbReference type="Proteomes" id="UP000614216">
    <property type="component" value="Unassembled WGS sequence"/>
</dbReference>
<proteinExistence type="predicted"/>